<dbReference type="AlphaFoldDB" id="A0A0C3BI02"/>
<proteinExistence type="predicted"/>
<sequence>MSLPLRVVHMFPATRAKKPEPILYILGTFSCSVNRKSRVGDRVASVQIKASAIVCTLAPIERRRDKLRLSVQKSLHLGSVNLSARNITRQSREEGLPGSPLYTNIWDYAVTSTNTKPRLLPERGVKGCVAPIYVDDVTGSQDAKKRRRVSETKVFGPGYKRGKDESKKEKQNISMDPQDTHQVDTDSHQVQRACSTTASGQTPAAHDPFSSALDPVEERTARMIAVFFANPPTWFAYSSLDRNGHVGMHKKGPRGSYETEGPDLA</sequence>
<feature type="compositionally biased region" description="Basic and acidic residues" evidence="1">
    <location>
        <begin position="178"/>
        <end position="189"/>
    </location>
</feature>
<feature type="region of interest" description="Disordered" evidence="1">
    <location>
        <begin position="140"/>
        <end position="211"/>
    </location>
</feature>
<feature type="compositionally biased region" description="Polar residues" evidence="1">
    <location>
        <begin position="190"/>
        <end position="202"/>
    </location>
</feature>
<dbReference type="PROSITE" id="PS51257">
    <property type="entry name" value="PROKAR_LIPOPROTEIN"/>
    <property type="match status" value="1"/>
</dbReference>
<accession>A0A0C3BI02</accession>
<dbReference type="HOGENOM" id="CLU_1050380_0_0_1"/>
<gene>
    <name evidence="2" type="ORF">M408DRAFT_6812</name>
</gene>
<reference evidence="3" key="2">
    <citation type="submission" date="2015-01" db="EMBL/GenBank/DDBJ databases">
        <title>Evolutionary Origins and Diversification of the Mycorrhizal Mutualists.</title>
        <authorList>
            <consortium name="DOE Joint Genome Institute"/>
            <consortium name="Mycorrhizal Genomics Consortium"/>
            <person name="Kohler A."/>
            <person name="Kuo A."/>
            <person name="Nagy L.G."/>
            <person name="Floudas D."/>
            <person name="Copeland A."/>
            <person name="Barry K.W."/>
            <person name="Cichocki N."/>
            <person name="Veneault-Fourrey C."/>
            <person name="LaButti K."/>
            <person name="Lindquist E.A."/>
            <person name="Lipzen A."/>
            <person name="Lundell T."/>
            <person name="Morin E."/>
            <person name="Murat C."/>
            <person name="Riley R."/>
            <person name="Ohm R."/>
            <person name="Sun H."/>
            <person name="Tunlid A."/>
            <person name="Henrissat B."/>
            <person name="Grigoriev I.V."/>
            <person name="Hibbett D.S."/>
            <person name="Martin F."/>
        </authorList>
    </citation>
    <scope>NUCLEOTIDE SEQUENCE [LARGE SCALE GENOMIC DNA]</scope>
    <source>
        <strain evidence="3">MAFF 305830</strain>
    </source>
</reference>
<dbReference type="Proteomes" id="UP000054097">
    <property type="component" value="Unassembled WGS sequence"/>
</dbReference>
<evidence type="ECO:0000313" key="3">
    <source>
        <dbReference type="Proteomes" id="UP000054097"/>
    </source>
</evidence>
<protein>
    <submittedName>
        <fullName evidence="2">Uncharacterized protein</fullName>
    </submittedName>
</protein>
<reference evidence="2 3" key="1">
    <citation type="submission" date="2014-04" db="EMBL/GenBank/DDBJ databases">
        <authorList>
            <consortium name="DOE Joint Genome Institute"/>
            <person name="Kuo A."/>
            <person name="Zuccaro A."/>
            <person name="Kohler A."/>
            <person name="Nagy L.G."/>
            <person name="Floudas D."/>
            <person name="Copeland A."/>
            <person name="Barry K.W."/>
            <person name="Cichocki N."/>
            <person name="Veneault-Fourrey C."/>
            <person name="LaButti K."/>
            <person name="Lindquist E.A."/>
            <person name="Lipzen A."/>
            <person name="Lundell T."/>
            <person name="Morin E."/>
            <person name="Murat C."/>
            <person name="Sun H."/>
            <person name="Tunlid A."/>
            <person name="Henrissat B."/>
            <person name="Grigoriev I.V."/>
            <person name="Hibbett D.S."/>
            <person name="Martin F."/>
            <person name="Nordberg H.P."/>
            <person name="Cantor M.N."/>
            <person name="Hua S.X."/>
        </authorList>
    </citation>
    <scope>NUCLEOTIDE SEQUENCE [LARGE SCALE GENOMIC DNA]</scope>
    <source>
        <strain evidence="2 3">MAFF 305830</strain>
    </source>
</reference>
<evidence type="ECO:0000256" key="1">
    <source>
        <dbReference type="SAM" id="MobiDB-lite"/>
    </source>
</evidence>
<keyword evidence="3" id="KW-1185">Reference proteome</keyword>
<dbReference type="EMBL" id="KN824281">
    <property type="protein sequence ID" value="KIM31739.1"/>
    <property type="molecule type" value="Genomic_DNA"/>
</dbReference>
<organism evidence="2 3">
    <name type="scientific">Serendipita vermifera MAFF 305830</name>
    <dbReference type="NCBI Taxonomy" id="933852"/>
    <lineage>
        <taxon>Eukaryota</taxon>
        <taxon>Fungi</taxon>
        <taxon>Dikarya</taxon>
        <taxon>Basidiomycota</taxon>
        <taxon>Agaricomycotina</taxon>
        <taxon>Agaricomycetes</taxon>
        <taxon>Sebacinales</taxon>
        <taxon>Serendipitaceae</taxon>
        <taxon>Serendipita</taxon>
    </lineage>
</organism>
<feature type="compositionally biased region" description="Basic and acidic residues" evidence="1">
    <location>
        <begin position="161"/>
        <end position="171"/>
    </location>
</feature>
<name>A0A0C3BI02_SERVB</name>
<evidence type="ECO:0000313" key="2">
    <source>
        <dbReference type="EMBL" id="KIM31739.1"/>
    </source>
</evidence>